<gene>
    <name evidence="1" type="ORF">M404DRAFT_440290</name>
</gene>
<protein>
    <submittedName>
        <fullName evidence="1">Uncharacterized protein</fullName>
    </submittedName>
</protein>
<organism evidence="1 2">
    <name type="scientific">Pisolithus tinctorius Marx 270</name>
    <dbReference type="NCBI Taxonomy" id="870435"/>
    <lineage>
        <taxon>Eukaryota</taxon>
        <taxon>Fungi</taxon>
        <taxon>Dikarya</taxon>
        <taxon>Basidiomycota</taxon>
        <taxon>Agaricomycotina</taxon>
        <taxon>Agaricomycetes</taxon>
        <taxon>Agaricomycetidae</taxon>
        <taxon>Boletales</taxon>
        <taxon>Sclerodermatineae</taxon>
        <taxon>Pisolithaceae</taxon>
        <taxon>Pisolithus</taxon>
    </lineage>
</organism>
<proteinExistence type="predicted"/>
<dbReference type="AlphaFoldDB" id="A0A0C3KAX8"/>
<sequence>MEGGDGHTLKIFTAVLGLGLKGTTSEWSHSLRWWMNAIHIHFCLIGIGSIAI</sequence>
<dbReference type="HOGENOM" id="CLU_3088205_0_0_1"/>
<dbReference type="InParanoid" id="A0A0C3KAX8"/>
<evidence type="ECO:0000313" key="1">
    <source>
        <dbReference type="EMBL" id="KIO06762.1"/>
    </source>
</evidence>
<name>A0A0C3KAX8_PISTI</name>
<accession>A0A0C3KAX8</accession>
<dbReference type="EMBL" id="KN831962">
    <property type="protein sequence ID" value="KIO06762.1"/>
    <property type="molecule type" value="Genomic_DNA"/>
</dbReference>
<keyword evidence="2" id="KW-1185">Reference proteome</keyword>
<reference evidence="1 2" key="1">
    <citation type="submission" date="2014-04" db="EMBL/GenBank/DDBJ databases">
        <authorList>
            <consortium name="DOE Joint Genome Institute"/>
            <person name="Kuo A."/>
            <person name="Kohler A."/>
            <person name="Costa M.D."/>
            <person name="Nagy L.G."/>
            <person name="Floudas D."/>
            <person name="Copeland A."/>
            <person name="Barry K.W."/>
            <person name="Cichocki N."/>
            <person name="Veneault-Fourrey C."/>
            <person name="LaButti K."/>
            <person name="Lindquist E.A."/>
            <person name="Lipzen A."/>
            <person name="Lundell T."/>
            <person name="Morin E."/>
            <person name="Murat C."/>
            <person name="Sun H."/>
            <person name="Tunlid A."/>
            <person name="Henrissat B."/>
            <person name="Grigoriev I.V."/>
            <person name="Hibbett D.S."/>
            <person name="Martin F."/>
            <person name="Nordberg H.P."/>
            <person name="Cantor M.N."/>
            <person name="Hua S.X."/>
        </authorList>
    </citation>
    <scope>NUCLEOTIDE SEQUENCE [LARGE SCALE GENOMIC DNA]</scope>
    <source>
        <strain evidence="1 2">Marx 270</strain>
    </source>
</reference>
<evidence type="ECO:0000313" key="2">
    <source>
        <dbReference type="Proteomes" id="UP000054217"/>
    </source>
</evidence>
<reference evidence="2" key="2">
    <citation type="submission" date="2015-01" db="EMBL/GenBank/DDBJ databases">
        <title>Evolutionary Origins and Diversification of the Mycorrhizal Mutualists.</title>
        <authorList>
            <consortium name="DOE Joint Genome Institute"/>
            <consortium name="Mycorrhizal Genomics Consortium"/>
            <person name="Kohler A."/>
            <person name="Kuo A."/>
            <person name="Nagy L.G."/>
            <person name="Floudas D."/>
            <person name="Copeland A."/>
            <person name="Barry K.W."/>
            <person name="Cichocki N."/>
            <person name="Veneault-Fourrey C."/>
            <person name="LaButti K."/>
            <person name="Lindquist E.A."/>
            <person name="Lipzen A."/>
            <person name="Lundell T."/>
            <person name="Morin E."/>
            <person name="Murat C."/>
            <person name="Riley R."/>
            <person name="Ohm R."/>
            <person name="Sun H."/>
            <person name="Tunlid A."/>
            <person name="Henrissat B."/>
            <person name="Grigoriev I.V."/>
            <person name="Hibbett D.S."/>
            <person name="Martin F."/>
        </authorList>
    </citation>
    <scope>NUCLEOTIDE SEQUENCE [LARGE SCALE GENOMIC DNA]</scope>
    <source>
        <strain evidence="2">Marx 270</strain>
    </source>
</reference>
<dbReference type="Proteomes" id="UP000054217">
    <property type="component" value="Unassembled WGS sequence"/>
</dbReference>